<dbReference type="PROSITE" id="PS51257">
    <property type="entry name" value="PROKAR_LIPOPROTEIN"/>
    <property type="match status" value="1"/>
</dbReference>
<evidence type="ECO:0000256" key="1">
    <source>
        <dbReference type="SAM" id="SignalP"/>
    </source>
</evidence>
<dbReference type="STRING" id="990371.SAMN05421813_11922"/>
<dbReference type="OrthoDB" id="158267at2"/>
<dbReference type="Gene3D" id="3.40.50.1110">
    <property type="entry name" value="SGNH hydrolase"/>
    <property type="match status" value="1"/>
</dbReference>
<dbReference type="AlphaFoldDB" id="A0A1G9V4B2"/>
<gene>
    <name evidence="3" type="ORF">SAMN05421813_11922</name>
</gene>
<dbReference type="EMBL" id="FNHH01000019">
    <property type="protein sequence ID" value="SDM67034.1"/>
    <property type="molecule type" value="Genomic_DNA"/>
</dbReference>
<organism evidence="3 4">
    <name type="scientific">Daejeonella rubra</name>
    <dbReference type="NCBI Taxonomy" id="990371"/>
    <lineage>
        <taxon>Bacteria</taxon>
        <taxon>Pseudomonadati</taxon>
        <taxon>Bacteroidota</taxon>
        <taxon>Sphingobacteriia</taxon>
        <taxon>Sphingobacteriales</taxon>
        <taxon>Sphingobacteriaceae</taxon>
        <taxon>Daejeonella</taxon>
    </lineage>
</organism>
<accession>A0A1G9V4B2</accession>
<reference evidence="4" key="1">
    <citation type="submission" date="2016-10" db="EMBL/GenBank/DDBJ databases">
        <authorList>
            <person name="Varghese N."/>
            <person name="Submissions S."/>
        </authorList>
    </citation>
    <scope>NUCLEOTIDE SEQUENCE [LARGE SCALE GENOMIC DNA]</scope>
    <source>
        <strain evidence="4">DSM 24536</strain>
    </source>
</reference>
<dbReference type="Proteomes" id="UP000199226">
    <property type="component" value="Unassembled WGS sequence"/>
</dbReference>
<feature type="signal peptide" evidence="1">
    <location>
        <begin position="1"/>
        <end position="17"/>
    </location>
</feature>
<evidence type="ECO:0000313" key="3">
    <source>
        <dbReference type="EMBL" id="SDM67034.1"/>
    </source>
</evidence>
<dbReference type="Pfam" id="PF13472">
    <property type="entry name" value="Lipase_GDSL_2"/>
    <property type="match status" value="1"/>
</dbReference>
<dbReference type="SUPFAM" id="SSF52266">
    <property type="entry name" value="SGNH hydrolase"/>
    <property type="match status" value="1"/>
</dbReference>
<protein>
    <submittedName>
        <fullName evidence="3">Lysophospholipase L1</fullName>
    </submittedName>
</protein>
<dbReference type="GO" id="GO:0016788">
    <property type="term" value="F:hydrolase activity, acting on ester bonds"/>
    <property type="evidence" value="ECO:0007669"/>
    <property type="project" value="UniProtKB-ARBA"/>
</dbReference>
<evidence type="ECO:0000313" key="4">
    <source>
        <dbReference type="Proteomes" id="UP000199226"/>
    </source>
</evidence>
<feature type="domain" description="SGNH hydrolase-type esterase" evidence="2">
    <location>
        <begin position="35"/>
        <end position="213"/>
    </location>
</feature>
<sequence length="228" mass="25541">MRSLLLLLVLVSVFSCSKPDLPRSIIQFSDKTYLALGDSYTVGDAVYQKESFPFQLVDQLNAAGIKTSDPDVVAYTGWTTSNLIDGIKQAKLKEKYDFVTLLIGVNNQYMKFSKETYRKEFAELLNTAISHSAGGRATVFVISIPDWGVTPFGQLKNPVEVTIEIDAFNKINREEAFNARVHYIDITPGSRLAENDQSLTSADSLHPSGKMYAEWVKQLLPMVKKELY</sequence>
<name>A0A1G9V4B2_9SPHI</name>
<dbReference type="CDD" id="cd01832">
    <property type="entry name" value="SGNH_hydrolase_like_1"/>
    <property type="match status" value="1"/>
</dbReference>
<keyword evidence="1" id="KW-0732">Signal</keyword>
<dbReference type="InterPro" id="IPR013830">
    <property type="entry name" value="SGNH_hydro"/>
</dbReference>
<proteinExistence type="predicted"/>
<keyword evidence="4" id="KW-1185">Reference proteome</keyword>
<feature type="chain" id="PRO_5011540972" evidence="1">
    <location>
        <begin position="18"/>
        <end position="228"/>
    </location>
</feature>
<evidence type="ECO:0000259" key="2">
    <source>
        <dbReference type="Pfam" id="PF13472"/>
    </source>
</evidence>
<dbReference type="InterPro" id="IPR036514">
    <property type="entry name" value="SGNH_hydro_sf"/>
</dbReference>